<keyword evidence="5" id="KW-0560">Oxidoreductase</keyword>
<sequence length="1650" mass="170949">MQLVLHDLEFILAQIKLAERHTAGEDLLTLIGNPLLPYGLRTVDGSYNNVVPGQEEFGAADRPMPNALPQIWRTAESVLFDYDGLGPVQQGDLSSYGQTGGLVFDSQPRTISNLISDQTVRNSAAVAVAGPNPDRSEEGTLFIENVAPDEGLSAPFNSWFTIFGQFFDHGLDLIGKGGRGSVIVSLQPDDPLYIPGSQTNFMVLTRAQFDPDPATGQRMYNNSTTPWIDQNQTYTSHPSHQVFLRDYDFNLAGRPVSTGRLLDGAIEGSIGNWGEVKAQAREMLGINLTDADLGNIPLLLTDEYGNFIPGANGLPQLVLSEGPPMLLREGNLANPVSTAGALRTDHAFLDDIAHNAAPGTFDHDRDPSTLPIAKTADVDAAVSTVPGSQPAGTYDNELLDLHYITGDGRGNENIGLTAVHSVFHSEHNRIVEQVKTLVSGSGNLATLNEWLSTDVTALPTTQAQIDALQWDGARLFQAARFATEMQYQHFVFEEFARKVQPSIDVFSGYNSTVDPAIMSEFANVVYRFGHSMLTDTIDRIDPNSGATDTIGLIEAFLNPAEFAASGATTHDAVGAIVTGLTRQTGNDIDEFLTEALRNNLVGLPLDLGALNIARGRDTGIPGLNAARQLFFDDTGLSILRPYESWADFELGMKNPESLVNFIAAYGTHASLANLTTVAGKRAAAQALLDQAALGDNSNGAVDFLNATGAHEGGSLGGLNNVDFWIGGLAENIQPFGGMLGSTFDYVFSTQLRALQNNDRLYYLARTAGLNVLTQLEEGSMAELVMRNSSARHLPGDIFSTPAYTFELDAQATTGPIVDDGRTAGYDEATLLTRMADGTVRYAGAEHVLFGGTAGNDSMRAGAGDDTLHGDAGNDRMEGGAGNDFFFAGDGNDILTDTFGDDNMKGQGGHDVISNGSGFDLLFGGDGNDFILGGVGDAESFGGHGDDFISAGTGINTVFGDSGNDWIEGGDGADLLQGDNGDPFQQSGIIGHDVLFGDANDDYDAESGDDIMFGTPGINRAEGMLGFDWVTYARSTEVVDADLTRTALLPPDIANVSDRFDLVEGVSGWNGNDTLRGTDLLAADQVGHALDAAGIARIGGLSTVLGTAAGYTGGEILLGGGGSDLLEGRAGDDVIDGDAWLDARIKLTHTNGAVEYVNSMAPLTTRMLNGTINPGQLSIDRVIQLGSGGTDIALFDGPRANFTIGARQADGSRTITDNVGTEGVDRVRNVEVLRFVLTRDAVTGAALTWEDVSLAAVNSAAVGEPTISDGTPTEGGALTASTAGITDANGLGTFSFQWQSTTNGGQTWTNVAGATTASFTPVQAQVGAQLRVQTSFTDGQGTLETQVSAATEVVGDLFNSGAGAQVFTGTAGADIANTGGGNDTLNGNAGNDTLLGGNGDDVLNGGTGADAMTGGNGDDTYVVDAAGDTVTELAGGGADLVRSLLASYTLGANVENLVYAATGAAVVAFSGTGNALANVISGGALGDVLNGAGGADTLNGLDGADQLLGDAGADQLNGGSGNDTLDGGTGADQLSGGIGTDRMTGGAAGDRFIFAAIGEMGTGAARDVIVDFATGADQIDLSAIDANGALAGNLAFTFRGAAGFTAAGQVRYVNAGGNTIVQGNTDANTATAEFEIQLNGTLALNAGQFVL</sequence>
<dbReference type="PANTHER" id="PTHR11475:SF4">
    <property type="entry name" value="CHORION PEROXIDASE"/>
    <property type="match status" value="1"/>
</dbReference>
<protein>
    <submittedName>
        <fullName evidence="5">Peroxidase family protein</fullName>
    </submittedName>
</protein>
<evidence type="ECO:0000256" key="1">
    <source>
        <dbReference type="ARBA" id="ARBA00004613"/>
    </source>
</evidence>
<dbReference type="SUPFAM" id="SSF48113">
    <property type="entry name" value="Heme-dependent peroxidases"/>
    <property type="match status" value="1"/>
</dbReference>
<dbReference type="Proteomes" id="UP001235760">
    <property type="component" value="Unassembled WGS sequence"/>
</dbReference>
<comment type="subcellular location">
    <subcellularLocation>
        <location evidence="1">Secreted</location>
    </subcellularLocation>
</comment>
<dbReference type="EMBL" id="JAUZEE010000005">
    <property type="protein sequence ID" value="MDP4301254.1"/>
    <property type="molecule type" value="Genomic_DNA"/>
</dbReference>
<evidence type="ECO:0000256" key="2">
    <source>
        <dbReference type="ARBA" id="ARBA00022525"/>
    </source>
</evidence>
<evidence type="ECO:0000313" key="5">
    <source>
        <dbReference type="EMBL" id="MDP4301254.1"/>
    </source>
</evidence>
<proteinExistence type="predicted"/>
<dbReference type="PANTHER" id="PTHR11475">
    <property type="entry name" value="OXIDASE/PEROXIDASE"/>
    <property type="match status" value="1"/>
</dbReference>
<dbReference type="Pfam" id="PF00353">
    <property type="entry name" value="HemolysinCabind"/>
    <property type="match status" value="8"/>
</dbReference>
<dbReference type="InterPro" id="IPR001343">
    <property type="entry name" value="Hemolysn_Ca-bd"/>
</dbReference>
<dbReference type="InterPro" id="IPR018511">
    <property type="entry name" value="Hemolysin-typ_Ca-bd_CS"/>
</dbReference>
<feature type="region of interest" description="Disordered" evidence="4">
    <location>
        <begin position="1517"/>
        <end position="1537"/>
    </location>
</feature>
<accession>A0ABT9G439</accession>
<dbReference type="Gene3D" id="2.150.10.10">
    <property type="entry name" value="Serralysin-like metalloprotease, C-terminal"/>
    <property type="match status" value="4"/>
</dbReference>
<evidence type="ECO:0000256" key="3">
    <source>
        <dbReference type="ARBA" id="ARBA00023180"/>
    </source>
</evidence>
<dbReference type="PRINTS" id="PR00313">
    <property type="entry name" value="CABNDNGRPT"/>
</dbReference>
<dbReference type="InterPro" id="IPR011049">
    <property type="entry name" value="Serralysin-like_metalloprot_C"/>
</dbReference>
<dbReference type="SUPFAM" id="SSF51120">
    <property type="entry name" value="beta-Roll"/>
    <property type="match status" value="4"/>
</dbReference>
<keyword evidence="2" id="KW-0964">Secreted</keyword>
<dbReference type="PROSITE" id="PS00330">
    <property type="entry name" value="HEMOLYSIN_CALCIUM"/>
    <property type="match status" value="5"/>
</dbReference>
<organism evidence="5 6">
    <name type="scientific">Leptothrix discophora</name>
    <dbReference type="NCBI Taxonomy" id="89"/>
    <lineage>
        <taxon>Bacteria</taxon>
        <taxon>Pseudomonadati</taxon>
        <taxon>Pseudomonadota</taxon>
        <taxon>Betaproteobacteria</taxon>
        <taxon>Burkholderiales</taxon>
        <taxon>Sphaerotilaceae</taxon>
        <taxon>Leptothrix</taxon>
    </lineage>
</organism>
<reference evidence="5 6" key="1">
    <citation type="submission" date="2023-08" db="EMBL/GenBank/DDBJ databases">
        <authorList>
            <person name="Roldan D.M."/>
            <person name="Menes R.J."/>
        </authorList>
    </citation>
    <scope>NUCLEOTIDE SEQUENCE [LARGE SCALE GENOMIC DNA]</scope>
    <source>
        <strain evidence="5 6">CCM 2812</strain>
    </source>
</reference>
<name>A0ABT9G439_LEPDI</name>
<dbReference type="InterPro" id="IPR010255">
    <property type="entry name" value="Haem_peroxidase_sf"/>
</dbReference>
<comment type="caution">
    <text evidence="5">The sequence shown here is derived from an EMBL/GenBank/DDBJ whole genome shotgun (WGS) entry which is preliminary data.</text>
</comment>
<dbReference type="CDD" id="cd09821">
    <property type="entry name" value="An_peroxidase_bacterial_2"/>
    <property type="match status" value="1"/>
</dbReference>
<dbReference type="RefSeq" id="WP_305749800.1">
    <property type="nucleotide sequence ID" value="NZ_JAUZEE010000005.1"/>
</dbReference>
<evidence type="ECO:0000313" key="6">
    <source>
        <dbReference type="Proteomes" id="UP001235760"/>
    </source>
</evidence>
<keyword evidence="5" id="KW-0575">Peroxidase</keyword>
<keyword evidence="6" id="KW-1185">Reference proteome</keyword>
<dbReference type="InterPro" id="IPR037120">
    <property type="entry name" value="Haem_peroxidase_sf_animal"/>
</dbReference>
<evidence type="ECO:0000256" key="4">
    <source>
        <dbReference type="SAM" id="MobiDB-lite"/>
    </source>
</evidence>
<keyword evidence="3" id="KW-0325">Glycoprotein</keyword>
<gene>
    <name evidence="5" type="ORF">Q8X39_11455</name>
</gene>
<dbReference type="Gene3D" id="1.10.640.10">
    <property type="entry name" value="Haem peroxidase domain superfamily, animal type"/>
    <property type="match status" value="1"/>
</dbReference>
<dbReference type="GO" id="GO:0004601">
    <property type="term" value="F:peroxidase activity"/>
    <property type="evidence" value="ECO:0007669"/>
    <property type="project" value="UniProtKB-KW"/>
</dbReference>
<dbReference type="Pfam" id="PF03098">
    <property type="entry name" value="An_peroxidase"/>
    <property type="match status" value="2"/>
</dbReference>
<dbReference type="PROSITE" id="PS50292">
    <property type="entry name" value="PEROXIDASE_3"/>
    <property type="match status" value="1"/>
</dbReference>
<dbReference type="InterPro" id="IPR019791">
    <property type="entry name" value="Haem_peroxidase_animal"/>
</dbReference>